<sequence length="295" mass="32078">MSPQPNRPPYLWPVMLAGITAISFAAVLIKSCQAPPLAIALYRLGFASLLLLPVFAAKKGFKHLGRTDILWAALSGLFLSLHFILWIYSLNYTSVASSVVFVTTNPLFVSLLGWLLFREKPGIRIFLAIMLVLLGGGLIAGRSDLSGPANFGNLLALGGAVMASCYLLVGRYLRNRMGILPYITLCYGTTAVIMLAASLVFRVPLWGFDGRTWLFFVLLALGPQLIGHSTFNWGLKYFSTPKIAMLIITEPVGSALLAWAFLRQMPTAFEVLGGLLILAGVYLTVAEKPVRATPL</sequence>
<proteinExistence type="predicted"/>
<name>A0A1F5R4D2_9BACT</name>
<accession>A0A1F5R4D2</accession>
<dbReference type="SUPFAM" id="SSF103481">
    <property type="entry name" value="Multidrug resistance efflux transporter EmrE"/>
    <property type="match status" value="2"/>
</dbReference>
<feature type="transmembrane region" description="Helical" evidence="1">
    <location>
        <begin position="69"/>
        <end position="89"/>
    </location>
</feature>
<dbReference type="InterPro" id="IPR037185">
    <property type="entry name" value="EmrE-like"/>
</dbReference>
<feature type="transmembrane region" description="Helical" evidence="1">
    <location>
        <begin position="124"/>
        <end position="142"/>
    </location>
</feature>
<evidence type="ECO:0000256" key="1">
    <source>
        <dbReference type="SAM" id="Phobius"/>
    </source>
</evidence>
<feature type="domain" description="EamA" evidence="2">
    <location>
        <begin position="15"/>
        <end position="139"/>
    </location>
</feature>
<dbReference type="PANTHER" id="PTHR22911:SF76">
    <property type="entry name" value="EAMA DOMAIN-CONTAINING PROTEIN"/>
    <property type="match status" value="1"/>
</dbReference>
<evidence type="ECO:0000313" key="3">
    <source>
        <dbReference type="EMBL" id="OGF09324.1"/>
    </source>
</evidence>
<evidence type="ECO:0000313" key="4">
    <source>
        <dbReference type="Proteomes" id="UP000177230"/>
    </source>
</evidence>
<reference evidence="3 4" key="1">
    <citation type="journal article" date="2016" name="Nat. Commun.">
        <title>Thousands of microbial genomes shed light on interconnected biogeochemical processes in an aquifer system.</title>
        <authorList>
            <person name="Anantharaman K."/>
            <person name="Brown C.T."/>
            <person name="Hug L.A."/>
            <person name="Sharon I."/>
            <person name="Castelle C.J."/>
            <person name="Probst A.J."/>
            <person name="Thomas B.C."/>
            <person name="Singh A."/>
            <person name="Wilkins M.J."/>
            <person name="Karaoz U."/>
            <person name="Brodie E.L."/>
            <person name="Williams K.H."/>
            <person name="Hubbard S.S."/>
            <person name="Banfield J.F."/>
        </authorList>
    </citation>
    <scope>NUCLEOTIDE SEQUENCE [LARGE SCALE GENOMIC DNA]</scope>
</reference>
<dbReference type="EMBL" id="MFFM01000042">
    <property type="protein sequence ID" value="OGF09324.1"/>
    <property type="molecule type" value="Genomic_DNA"/>
</dbReference>
<organism evidence="3 4">
    <name type="scientific">Candidatus Edwardsbacteria bacterium GWF2_54_11</name>
    <dbReference type="NCBI Taxonomy" id="1817851"/>
    <lineage>
        <taxon>Bacteria</taxon>
        <taxon>Candidatus Edwardsiibacteriota</taxon>
    </lineage>
</organism>
<dbReference type="AlphaFoldDB" id="A0A1F5R4D2"/>
<feature type="transmembrane region" description="Helical" evidence="1">
    <location>
        <begin position="95"/>
        <end position="117"/>
    </location>
</feature>
<feature type="transmembrane region" description="Helical" evidence="1">
    <location>
        <begin position="180"/>
        <end position="201"/>
    </location>
</feature>
<dbReference type="PANTHER" id="PTHR22911">
    <property type="entry name" value="ACYL-MALONYL CONDENSING ENZYME-RELATED"/>
    <property type="match status" value="1"/>
</dbReference>
<keyword evidence="1" id="KW-0812">Transmembrane</keyword>
<protein>
    <recommendedName>
        <fullName evidence="2">EamA domain-containing protein</fullName>
    </recommendedName>
</protein>
<evidence type="ECO:0000259" key="2">
    <source>
        <dbReference type="Pfam" id="PF00892"/>
    </source>
</evidence>
<dbReference type="Proteomes" id="UP000177230">
    <property type="component" value="Unassembled WGS sequence"/>
</dbReference>
<dbReference type="InterPro" id="IPR000620">
    <property type="entry name" value="EamA_dom"/>
</dbReference>
<feature type="domain" description="EamA" evidence="2">
    <location>
        <begin position="151"/>
        <end position="285"/>
    </location>
</feature>
<feature type="transmembrane region" description="Helical" evidence="1">
    <location>
        <begin position="37"/>
        <end position="57"/>
    </location>
</feature>
<feature type="transmembrane region" description="Helical" evidence="1">
    <location>
        <begin position="268"/>
        <end position="285"/>
    </location>
</feature>
<gene>
    <name evidence="3" type="ORF">A2024_08540</name>
</gene>
<feature type="transmembrane region" description="Helical" evidence="1">
    <location>
        <begin position="243"/>
        <end position="262"/>
    </location>
</feature>
<keyword evidence="1" id="KW-1133">Transmembrane helix</keyword>
<comment type="caution">
    <text evidence="3">The sequence shown here is derived from an EMBL/GenBank/DDBJ whole genome shotgun (WGS) entry which is preliminary data.</text>
</comment>
<feature type="transmembrane region" description="Helical" evidence="1">
    <location>
        <begin position="213"/>
        <end position="231"/>
    </location>
</feature>
<dbReference type="GO" id="GO:0016020">
    <property type="term" value="C:membrane"/>
    <property type="evidence" value="ECO:0007669"/>
    <property type="project" value="InterPro"/>
</dbReference>
<keyword evidence="1" id="KW-0472">Membrane</keyword>
<feature type="transmembrane region" description="Helical" evidence="1">
    <location>
        <begin position="154"/>
        <end position="173"/>
    </location>
</feature>
<dbReference type="Pfam" id="PF00892">
    <property type="entry name" value="EamA"/>
    <property type="match status" value="2"/>
</dbReference>
<feature type="transmembrane region" description="Helical" evidence="1">
    <location>
        <begin position="12"/>
        <end position="31"/>
    </location>
</feature>